<proteinExistence type="predicted"/>
<dbReference type="AlphaFoldDB" id="A0A0F7U844"/>
<feature type="domain" description="RRM" evidence="7">
    <location>
        <begin position="760"/>
        <end position="833"/>
    </location>
</feature>
<evidence type="ECO:0000256" key="2">
    <source>
        <dbReference type="ARBA" id="ARBA00022737"/>
    </source>
</evidence>
<feature type="domain" description="RRM" evidence="7">
    <location>
        <begin position="968"/>
        <end position="1065"/>
    </location>
</feature>
<keyword evidence="4" id="KW-0539">Nucleus</keyword>
<name>A0A0F7U844_NEOCL</name>
<feature type="compositionally biased region" description="Basic and acidic residues" evidence="6">
    <location>
        <begin position="44"/>
        <end position="58"/>
    </location>
</feature>
<dbReference type="Pfam" id="PF00076">
    <property type="entry name" value="RRM_1"/>
    <property type="match status" value="3"/>
</dbReference>
<sequence length="1182" mass="127845">MEKRKLSRSKRGNASAWAVGTEAPDPGVAVGRRFSADCGLSETADTHVNRESASDSRSLHQRKRRKLVGEGKRQKGAEEADSSATSSDTVGRGVATQRRQHPISQQTEQRGERAKGDNSPGGVSPRASREQKKRTGSPAGGDDRRNRAQQESRKRRGRELDIFSDDNGEKGKGKSSGNNRNASAGRQERKERPGGKARWTDRAVDVPPDYRSSRLIVKNLPPYITTTELKQKLTSLGGEITDVCLLRNERGKSRQCAFVGFKTQQQAANVKDHFHNTFIHTRKVEISFALPRATPFSSERGKAGADTPGGPKAANAKKQESESAKSALSGKKVVKREELRRGRGEAKGKVKVMEEEPVGARKAGVSSVRTRVLFDDGSDSEASSGQNASGGSEDEKKDKKRTGGEKAAVSETAQGTENAKIGDDDEADDLAWLRQQSARAAREESDFKANDGQDEDDLHSMSTGPSKAQAGEGLDTSGGTKNEELDFALLGSHGRLLIQNLPFATAVDELRALCEEYGEVAEAHLVVDEETRKPRGFGFVTFVFPEHAVAALPRLNGSIFQGRLLGAFPARPDTTRERRLQLREERRLARQKKLAGSSYKARKLEQLVNQDERFAEEKVWNLLYVSANSAADAVLTELQADKAALLLDGEDGGRKGKVLKDEGANVAGKNTAAATVALMEAHLLNQTKAWIKAEGISLQAFERRGNTLLTAAYRQNNERGQNGSCLDAGKDTGDSRTASSCGGRGDAEDGGGSDCTRSRDTLIVKHLPTAHVDGAELLRLFERVGPLARFLLAPSKTVAIVQYEREKDAEVAFRRLAYRQYKNVPLFLEKAPVNVFVEREEEMQAARKRAAEEVRAAKVADRSVSSDCLSQKERKKPAGSDSQRNASGEPGQERKPAGHSTRRNAAESGGEGACRQLKGSESLESSPEGRPATQEPRTSLKKRKVKDIEELIGNDATGDDFEEEVQGVSLFVKNVNFSTSEATLNDVFAGCPGLRRTKLMTKKKAITSNATGSTENGDDPQSAASLSMGYAFVEFDSAANALAACKRMQGVVVDDHVLQISISRASGAHRRVPGTGAKARGGASSAGGKGHQAQSNKVLVKNLAFQASASDLRGLFSAYGNVTRVCIPRQHEGRSRGFAFVDFATKQEAQNAVDALSGSHLYGRRLVLEPANQEHVSKKAAI</sequence>
<feature type="compositionally biased region" description="Polar residues" evidence="6">
    <location>
        <begin position="380"/>
        <end position="390"/>
    </location>
</feature>
<evidence type="ECO:0000256" key="1">
    <source>
        <dbReference type="ARBA" id="ARBA00004123"/>
    </source>
</evidence>
<dbReference type="PROSITE" id="PS50102">
    <property type="entry name" value="RRM"/>
    <property type="match status" value="5"/>
</dbReference>
<evidence type="ECO:0000256" key="5">
    <source>
        <dbReference type="PROSITE-ProRule" id="PRU00176"/>
    </source>
</evidence>
<dbReference type="InterPro" id="IPR012677">
    <property type="entry name" value="Nucleotide-bd_a/b_plait_sf"/>
</dbReference>
<gene>
    <name evidence="8" type="ORF">BN1204_010870</name>
</gene>
<feature type="region of interest" description="Disordered" evidence="6">
    <location>
        <begin position="862"/>
        <end position="942"/>
    </location>
</feature>
<dbReference type="CDD" id="cd12320">
    <property type="entry name" value="RRM6_RBM19_RRM5_MRD1"/>
    <property type="match status" value="1"/>
</dbReference>
<feature type="domain" description="RRM" evidence="7">
    <location>
        <begin position="213"/>
        <end position="291"/>
    </location>
</feature>
<dbReference type="InterPro" id="IPR003954">
    <property type="entry name" value="RRM_euk-type"/>
</dbReference>
<keyword evidence="2" id="KW-0677">Repeat</keyword>
<feature type="domain" description="RRM" evidence="7">
    <location>
        <begin position="494"/>
        <end position="572"/>
    </location>
</feature>
<protein>
    <submittedName>
        <fullName evidence="8">Probable RNA-binding protein 19, related</fullName>
    </submittedName>
</protein>
<feature type="compositionally biased region" description="Basic and acidic residues" evidence="6">
    <location>
        <begin position="186"/>
        <end position="202"/>
    </location>
</feature>
<dbReference type="InterPro" id="IPR051945">
    <property type="entry name" value="RRM_MRD1_RNA_proc_ribogen"/>
</dbReference>
<comment type="subcellular location">
    <subcellularLocation>
        <location evidence="1">Nucleus</location>
    </subcellularLocation>
</comment>
<evidence type="ECO:0000256" key="4">
    <source>
        <dbReference type="ARBA" id="ARBA00023242"/>
    </source>
</evidence>
<feature type="region of interest" description="Disordered" evidence="6">
    <location>
        <begin position="720"/>
        <end position="755"/>
    </location>
</feature>
<dbReference type="GO" id="GO:0003729">
    <property type="term" value="F:mRNA binding"/>
    <property type="evidence" value="ECO:0007669"/>
    <property type="project" value="TreeGrafter"/>
</dbReference>
<evidence type="ECO:0000256" key="3">
    <source>
        <dbReference type="ARBA" id="ARBA00022884"/>
    </source>
</evidence>
<feature type="compositionally biased region" description="Basic and acidic residues" evidence="6">
    <location>
        <begin position="335"/>
        <end position="354"/>
    </location>
</feature>
<feature type="compositionally biased region" description="Low complexity" evidence="6">
    <location>
        <begin position="175"/>
        <end position="185"/>
    </location>
</feature>
<feature type="domain" description="RRM" evidence="7">
    <location>
        <begin position="1096"/>
        <end position="1173"/>
    </location>
</feature>
<feature type="compositionally biased region" description="Basic and acidic residues" evidence="6">
    <location>
        <begin position="67"/>
        <end position="78"/>
    </location>
</feature>
<feature type="region of interest" description="Disordered" evidence="6">
    <location>
        <begin position="295"/>
        <end position="480"/>
    </location>
</feature>
<dbReference type="SMART" id="SM00360">
    <property type="entry name" value="RRM"/>
    <property type="match status" value="5"/>
</dbReference>
<feature type="region of interest" description="Disordered" evidence="6">
    <location>
        <begin position="1"/>
        <end position="28"/>
    </location>
</feature>
<organism evidence="8">
    <name type="scientific">Neospora caninum (strain Liverpool)</name>
    <dbReference type="NCBI Taxonomy" id="572307"/>
    <lineage>
        <taxon>Eukaryota</taxon>
        <taxon>Sar</taxon>
        <taxon>Alveolata</taxon>
        <taxon>Apicomplexa</taxon>
        <taxon>Conoidasida</taxon>
        <taxon>Coccidia</taxon>
        <taxon>Eucoccidiorida</taxon>
        <taxon>Eimeriorina</taxon>
        <taxon>Sarcocystidae</taxon>
        <taxon>Neospora</taxon>
    </lineage>
</organism>
<accession>A0A0F7U844</accession>
<feature type="compositionally biased region" description="Low complexity" evidence="6">
    <location>
        <begin position="1074"/>
        <end position="1083"/>
    </location>
</feature>
<dbReference type="InterPro" id="IPR035979">
    <property type="entry name" value="RBD_domain_sf"/>
</dbReference>
<dbReference type="PANTHER" id="PTHR48039:SF5">
    <property type="entry name" value="RNA-BINDING PROTEIN 28"/>
    <property type="match status" value="1"/>
</dbReference>
<dbReference type="PANTHER" id="PTHR48039">
    <property type="entry name" value="RNA-BINDING MOTIF PROTEIN 14B"/>
    <property type="match status" value="1"/>
</dbReference>
<feature type="region of interest" description="Disordered" evidence="6">
    <location>
        <begin position="41"/>
        <end position="202"/>
    </location>
</feature>
<feature type="region of interest" description="Disordered" evidence="6">
    <location>
        <begin position="1069"/>
        <end position="1092"/>
    </location>
</feature>
<feature type="compositionally biased region" description="Basic and acidic residues" evidence="6">
    <location>
        <begin position="141"/>
        <end position="152"/>
    </location>
</feature>
<feature type="compositionally biased region" description="Basic residues" evidence="6">
    <location>
        <begin position="1"/>
        <end position="11"/>
    </location>
</feature>
<dbReference type="SUPFAM" id="SSF54928">
    <property type="entry name" value="RNA-binding domain, RBD"/>
    <property type="match status" value="3"/>
</dbReference>
<dbReference type="EMBL" id="LN714478">
    <property type="protein sequence ID" value="CEL65231.1"/>
    <property type="molecule type" value="Genomic_DNA"/>
</dbReference>
<reference evidence="8" key="1">
    <citation type="journal article" date="2015" name="PLoS ONE">
        <title>Comprehensive Evaluation of Toxoplasma gondii VEG and Neospora caninum LIV Genomes with Tachyzoite Stage Transcriptome and Proteome Defines Novel Transcript Features.</title>
        <authorList>
            <person name="Ramaprasad A."/>
            <person name="Mourier T."/>
            <person name="Naeem R."/>
            <person name="Malas T.B."/>
            <person name="Moussa E."/>
            <person name="Panigrahi A."/>
            <person name="Vermont S.J."/>
            <person name="Otto T.D."/>
            <person name="Wastling J."/>
            <person name="Pain A."/>
        </authorList>
    </citation>
    <scope>NUCLEOTIDE SEQUENCE</scope>
    <source>
        <strain evidence="8">Liverpool</strain>
    </source>
</reference>
<dbReference type="Gene3D" id="3.30.70.330">
    <property type="match status" value="5"/>
</dbReference>
<dbReference type="InterPro" id="IPR000504">
    <property type="entry name" value="RRM_dom"/>
</dbReference>
<evidence type="ECO:0000313" key="8">
    <source>
        <dbReference type="EMBL" id="CEL65231.1"/>
    </source>
</evidence>
<keyword evidence="3 5" id="KW-0694">RNA-binding</keyword>
<feature type="compositionally biased region" description="Basic and acidic residues" evidence="6">
    <location>
        <begin position="393"/>
        <end position="404"/>
    </location>
</feature>
<feature type="compositionally biased region" description="Basic and acidic residues" evidence="6">
    <location>
        <begin position="440"/>
        <end position="451"/>
    </location>
</feature>
<evidence type="ECO:0000256" key="6">
    <source>
        <dbReference type="SAM" id="MobiDB-lite"/>
    </source>
</evidence>
<dbReference type="GO" id="GO:0005730">
    <property type="term" value="C:nucleolus"/>
    <property type="evidence" value="ECO:0007669"/>
    <property type="project" value="TreeGrafter"/>
</dbReference>
<evidence type="ECO:0000259" key="7">
    <source>
        <dbReference type="PROSITE" id="PS50102"/>
    </source>
</evidence>
<dbReference type="SMART" id="SM00361">
    <property type="entry name" value="RRM_1"/>
    <property type="match status" value="3"/>
</dbReference>